<dbReference type="InterPro" id="IPR020617">
    <property type="entry name" value="Thiolase_C"/>
</dbReference>
<dbReference type="InterPro" id="IPR020610">
    <property type="entry name" value="Thiolase_AS"/>
</dbReference>
<dbReference type="InterPro" id="IPR016039">
    <property type="entry name" value="Thiolase-like"/>
</dbReference>
<comment type="subcellular location">
    <subcellularLocation>
        <location evidence="1">Peroxisome</location>
    </subcellularLocation>
</comment>
<feature type="domain" description="Thiolase C-terminal" evidence="14">
    <location>
        <begin position="375"/>
        <end position="441"/>
    </location>
</feature>
<feature type="compositionally biased region" description="Polar residues" evidence="12">
    <location>
        <begin position="271"/>
        <end position="284"/>
    </location>
</feature>
<feature type="domain" description="Thiolase N-terminal" evidence="13">
    <location>
        <begin position="54"/>
        <end position="289"/>
    </location>
</feature>
<dbReference type="InterPro" id="IPR020616">
    <property type="entry name" value="Thiolase_N"/>
</dbReference>
<feature type="region of interest" description="Disordered" evidence="12">
    <location>
        <begin position="233"/>
        <end position="324"/>
    </location>
</feature>
<keyword evidence="6" id="KW-0809">Transit peptide</keyword>
<gene>
    <name evidence="15" type="ORF">DUNSADRAFT_111</name>
</gene>
<dbReference type="InterPro" id="IPR020615">
    <property type="entry name" value="Thiolase_acyl_enz_int_AS"/>
</dbReference>
<feature type="compositionally biased region" description="Basic and acidic residues" evidence="12">
    <location>
        <begin position="243"/>
        <end position="256"/>
    </location>
</feature>
<reference evidence="15" key="1">
    <citation type="submission" date="2017-08" db="EMBL/GenBank/DDBJ databases">
        <authorList>
            <person name="Polle J.E."/>
            <person name="Barry K."/>
            <person name="Cushman J."/>
            <person name="Schmutz J."/>
            <person name="Tran D."/>
            <person name="Hathwaick L.T."/>
            <person name="Yim W.C."/>
            <person name="Jenkins J."/>
            <person name="Mckie-Krisberg Z.M."/>
            <person name="Prochnik S."/>
            <person name="Lindquist E."/>
            <person name="Dockter R.B."/>
            <person name="Adam C."/>
            <person name="Molina H."/>
            <person name="Bunkerborg J."/>
            <person name="Jin E."/>
            <person name="Buchheim M."/>
            <person name="Magnuson J."/>
        </authorList>
    </citation>
    <scope>NUCLEOTIDE SEQUENCE</scope>
    <source>
        <strain evidence="15">CCAP 19/18</strain>
    </source>
</reference>
<dbReference type="InterPro" id="IPR050215">
    <property type="entry name" value="Thiolase-like_sf_Thiolase"/>
</dbReference>
<evidence type="ECO:0000256" key="11">
    <source>
        <dbReference type="RuleBase" id="RU003557"/>
    </source>
</evidence>
<dbReference type="InterPro" id="IPR002155">
    <property type="entry name" value="Thiolase"/>
</dbReference>
<keyword evidence="16" id="KW-1185">Reference proteome</keyword>
<evidence type="ECO:0000256" key="2">
    <source>
        <dbReference type="ARBA" id="ARBA00005189"/>
    </source>
</evidence>
<evidence type="ECO:0000313" key="15">
    <source>
        <dbReference type="EMBL" id="KAF5843309.1"/>
    </source>
</evidence>
<dbReference type="PANTHER" id="PTHR43853:SF8">
    <property type="entry name" value="3-KETOACYL-COA THIOLASE, PEROXISOMAL"/>
    <property type="match status" value="1"/>
</dbReference>
<feature type="compositionally biased region" description="Polar residues" evidence="12">
    <location>
        <begin position="448"/>
        <end position="462"/>
    </location>
</feature>
<comment type="caution">
    <text evidence="15">The sequence shown here is derived from an EMBL/GenBank/DDBJ whole genome shotgun (WGS) entry which is preliminary data.</text>
</comment>
<evidence type="ECO:0000256" key="10">
    <source>
        <dbReference type="ARBA" id="ARBA00024073"/>
    </source>
</evidence>
<dbReference type="PANTHER" id="PTHR43853">
    <property type="entry name" value="3-KETOACYL-COA THIOLASE, PEROXISOMAL"/>
    <property type="match status" value="1"/>
</dbReference>
<dbReference type="EMBL" id="MU069445">
    <property type="protein sequence ID" value="KAF5843309.1"/>
    <property type="molecule type" value="Genomic_DNA"/>
</dbReference>
<comment type="similarity">
    <text evidence="3 11">Belongs to the thiolase-like superfamily. Thiolase family.</text>
</comment>
<proteinExistence type="inferred from homology"/>
<dbReference type="PROSITE" id="PS00099">
    <property type="entry name" value="THIOLASE_3"/>
    <property type="match status" value="1"/>
</dbReference>
<keyword evidence="8" id="KW-0576">Peroxisome</keyword>
<dbReference type="Proteomes" id="UP000815325">
    <property type="component" value="Unassembled WGS sequence"/>
</dbReference>
<keyword evidence="5" id="KW-0276">Fatty acid metabolism</keyword>
<sequence>MDSTAQALKRMSILSGQIPAQAATHEGHLQLGMQPCAAGDSAPYERRSSSLDDVVIVAALRTPLTKAKRGGLRNTDATDLMATVFKAVLDKTSVDPKRANEARIASFFAGIPEEVPVRTVNRQCSSGLQAVADVAAAIKAGYYTVGLAAGVETMSINPMAWEGGINPKIGEVPKAQGCMMPMGVTSENVASKFGIDRKTQDAFSVRSHQRAAAARAAGKFKDEIVPVHTKVVDPKTGATHTHTHTEDDGIRPDHTHTHTRGLRPVFKKDGSTTAGNSSQVSNTAARMAILGRGGVGWEGPRLEPGTHAQPPRTSPCHPPNPTNMKSCQERRVLSGIMSWTSFLKGQTGAVWACPANLTNGFYRALKTANLKASYSVATLGLDPSKVNPNGGAIALGHPLGATGARCTATLLHEMHRRGRAARFGVVSMCIGSGMGAAAVFEVGPETDPVSNARPSDQRMQSHLSRDAVL</sequence>
<keyword evidence="4 11" id="KW-0808">Transferase</keyword>
<evidence type="ECO:0000256" key="3">
    <source>
        <dbReference type="ARBA" id="ARBA00010982"/>
    </source>
</evidence>
<feature type="region of interest" description="Disordered" evidence="12">
    <location>
        <begin position="447"/>
        <end position="469"/>
    </location>
</feature>
<evidence type="ECO:0000256" key="7">
    <source>
        <dbReference type="ARBA" id="ARBA00023098"/>
    </source>
</evidence>
<keyword evidence="7" id="KW-0443">Lipid metabolism</keyword>
<accession>A0ABQ7H8Y3</accession>
<evidence type="ECO:0000256" key="1">
    <source>
        <dbReference type="ARBA" id="ARBA00004275"/>
    </source>
</evidence>
<protein>
    <recommendedName>
        <fullName evidence="10">acetyl-CoA C-acyltransferase</fullName>
        <ecNumber evidence="10">2.3.1.16</ecNumber>
    </recommendedName>
</protein>
<dbReference type="CDD" id="cd00751">
    <property type="entry name" value="thiolase"/>
    <property type="match status" value="1"/>
</dbReference>
<keyword evidence="9 11" id="KW-0012">Acyltransferase</keyword>
<dbReference type="InterPro" id="IPR020613">
    <property type="entry name" value="Thiolase_CS"/>
</dbReference>
<feature type="compositionally biased region" description="Pro residues" evidence="12">
    <location>
        <begin position="312"/>
        <end position="321"/>
    </location>
</feature>
<organism evidence="15 16">
    <name type="scientific">Dunaliella salina</name>
    <name type="common">Green alga</name>
    <name type="synonym">Protococcus salinus</name>
    <dbReference type="NCBI Taxonomy" id="3046"/>
    <lineage>
        <taxon>Eukaryota</taxon>
        <taxon>Viridiplantae</taxon>
        <taxon>Chlorophyta</taxon>
        <taxon>core chlorophytes</taxon>
        <taxon>Chlorophyceae</taxon>
        <taxon>CS clade</taxon>
        <taxon>Chlamydomonadales</taxon>
        <taxon>Dunaliellaceae</taxon>
        <taxon>Dunaliella</taxon>
    </lineage>
</organism>
<evidence type="ECO:0000256" key="9">
    <source>
        <dbReference type="ARBA" id="ARBA00023315"/>
    </source>
</evidence>
<dbReference type="SUPFAM" id="SSF53901">
    <property type="entry name" value="Thiolase-like"/>
    <property type="match status" value="2"/>
</dbReference>
<evidence type="ECO:0000256" key="5">
    <source>
        <dbReference type="ARBA" id="ARBA00022832"/>
    </source>
</evidence>
<evidence type="ECO:0000256" key="12">
    <source>
        <dbReference type="SAM" id="MobiDB-lite"/>
    </source>
</evidence>
<dbReference type="Pfam" id="PF00108">
    <property type="entry name" value="Thiolase_N"/>
    <property type="match status" value="1"/>
</dbReference>
<evidence type="ECO:0000256" key="6">
    <source>
        <dbReference type="ARBA" id="ARBA00022946"/>
    </source>
</evidence>
<dbReference type="PROSITE" id="PS00737">
    <property type="entry name" value="THIOLASE_2"/>
    <property type="match status" value="1"/>
</dbReference>
<dbReference type="EC" id="2.3.1.16" evidence="10"/>
<evidence type="ECO:0000259" key="14">
    <source>
        <dbReference type="Pfam" id="PF02803"/>
    </source>
</evidence>
<evidence type="ECO:0000256" key="8">
    <source>
        <dbReference type="ARBA" id="ARBA00023140"/>
    </source>
</evidence>
<dbReference type="Gene3D" id="3.40.47.10">
    <property type="match status" value="2"/>
</dbReference>
<comment type="pathway">
    <text evidence="2">Lipid metabolism.</text>
</comment>
<evidence type="ECO:0000256" key="4">
    <source>
        <dbReference type="ARBA" id="ARBA00022679"/>
    </source>
</evidence>
<evidence type="ECO:0000313" key="16">
    <source>
        <dbReference type="Proteomes" id="UP000815325"/>
    </source>
</evidence>
<evidence type="ECO:0000259" key="13">
    <source>
        <dbReference type="Pfam" id="PF00108"/>
    </source>
</evidence>
<dbReference type="PROSITE" id="PS00098">
    <property type="entry name" value="THIOLASE_1"/>
    <property type="match status" value="1"/>
</dbReference>
<name>A0ABQ7H8Y3_DUNSA</name>
<dbReference type="Pfam" id="PF02803">
    <property type="entry name" value="Thiolase_C"/>
    <property type="match status" value="1"/>
</dbReference>